<proteinExistence type="inferred from homology"/>
<feature type="domain" description="ABC transmembrane type-1" evidence="8">
    <location>
        <begin position="76"/>
        <end position="260"/>
    </location>
</feature>
<keyword evidence="5 7" id="KW-1133">Transmembrane helix</keyword>
<evidence type="ECO:0000313" key="10">
    <source>
        <dbReference type="Proteomes" id="UP000264779"/>
    </source>
</evidence>
<feature type="transmembrane region" description="Helical" evidence="7">
    <location>
        <begin position="114"/>
        <end position="133"/>
    </location>
</feature>
<keyword evidence="3" id="KW-1003">Cell membrane</keyword>
<organism evidence="9 10">
    <name type="scientific">Alteromonas australica</name>
    <dbReference type="NCBI Taxonomy" id="589873"/>
    <lineage>
        <taxon>Bacteria</taxon>
        <taxon>Pseudomonadati</taxon>
        <taxon>Pseudomonadota</taxon>
        <taxon>Gammaproteobacteria</taxon>
        <taxon>Alteromonadales</taxon>
        <taxon>Alteromonadaceae</taxon>
        <taxon>Alteromonas/Salinimonas group</taxon>
        <taxon>Alteromonas</taxon>
    </lineage>
</organism>
<keyword evidence="9" id="KW-0418">Kinase</keyword>
<reference evidence="9 10" key="1">
    <citation type="journal article" date="2018" name="Nat. Biotechnol.">
        <title>A standardized bacterial taxonomy based on genome phylogeny substantially revises the tree of life.</title>
        <authorList>
            <person name="Parks D.H."/>
            <person name="Chuvochina M."/>
            <person name="Waite D.W."/>
            <person name="Rinke C."/>
            <person name="Skarshewski A."/>
            <person name="Chaumeil P.A."/>
            <person name="Hugenholtz P."/>
        </authorList>
    </citation>
    <scope>NUCLEOTIDE SEQUENCE [LARGE SCALE GENOMIC DNA]</scope>
    <source>
        <strain evidence="9">UBA11621</strain>
    </source>
</reference>
<evidence type="ECO:0000313" key="9">
    <source>
        <dbReference type="EMBL" id="HBU49697.1"/>
    </source>
</evidence>
<evidence type="ECO:0000256" key="7">
    <source>
        <dbReference type="RuleBase" id="RU363032"/>
    </source>
</evidence>
<evidence type="ECO:0000256" key="2">
    <source>
        <dbReference type="ARBA" id="ARBA00022448"/>
    </source>
</evidence>
<keyword evidence="2 7" id="KW-0813">Transport</keyword>
<comment type="similarity">
    <text evidence="7">Belongs to the binding-protein-dependent transport system permease family.</text>
</comment>
<dbReference type="EMBL" id="DONK01000004">
    <property type="protein sequence ID" value="HBU49697.1"/>
    <property type="molecule type" value="Genomic_DNA"/>
</dbReference>
<name>A0A358DU08_9ALTE</name>
<dbReference type="GO" id="GO:0055085">
    <property type="term" value="P:transmembrane transport"/>
    <property type="evidence" value="ECO:0007669"/>
    <property type="project" value="InterPro"/>
</dbReference>
<comment type="subcellular location">
    <subcellularLocation>
        <location evidence="1 7">Cell membrane</location>
        <topology evidence="1 7">Multi-pass membrane protein</topology>
    </subcellularLocation>
</comment>
<sequence>MKRLIIYKPKSSTHLFLGMLPFVLVLLVYMGGSSARLADNPNDKLLPSFSTMGDAVHRVAMEPSKRTGEYVLWSDTASSLKRLGLGLSIAALIGLVLGIMTGALPVFSSALTPLITVISLVPPLALLPILFIVVGLGEVSKVALITIGIAPMIARDISRRAQEIPDQQLVKALTLGANSMQIILRIYLPQLLPHLFNSIRLAMGAAWLFLIAAEAIASTDGLGYRIFLVRRYLSMDLILPYVAWITLLAFIIDWLLIKLNQKLFPWFEAVGKS</sequence>
<dbReference type="PROSITE" id="PS50928">
    <property type="entry name" value="ABC_TM1"/>
    <property type="match status" value="1"/>
</dbReference>
<dbReference type="GO" id="GO:0016301">
    <property type="term" value="F:kinase activity"/>
    <property type="evidence" value="ECO:0007669"/>
    <property type="project" value="UniProtKB-KW"/>
</dbReference>
<dbReference type="SUPFAM" id="SSF161098">
    <property type="entry name" value="MetI-like"/>
    <property type="match status" value="1"/>
</dbReference>
<protein>
    <submittedName>
        <fullName evidence="9">Lipid kinase</fullName>
    </submittedName>
</protein>
<accession>A0A358DU08</accession>
<keyword evidence="9" id="KW-0808">Transferase</keyword>
<evidence type="ECO:0000256" key="6">
    <source>
        <dbReference type="ARBA" id="ARBA00023136"/>
    </source>
</evidence>
<evidence type="ECO:0000256" key="1">
    <source>
        <dbReference type="ARBA" id="ARBA00004651"/>
    </source>
</evidence>
<evidence type="ECO:0000256" key="5">
    <source>
        <dbReference type="ARBA" id="ARBA00022989"/>
    </source>
</evidence>
<keyword evidence="6 7" id="KW-0472">Membrane</keyword>
<evidence type="ECO:0000256" key="4">
    <source>
        <dbReference type="ARBA" id="ARBA00022692"/>
    </source>
</evidence>
<feature type="transmembrane region" description="Helical" evidence="7">
    <location>
        <begin position="238"/>
        <end position="257"/>
    </location>
</feature>
<gene>
    <name evidence="9" type="ORF">DEB45_00440</name>
</gene>
<dbReference type="Proteomes" id="UP000264779">
    <property type="component" value="Unassembled WGS sequence"/>
</dbReference>
<dbReference type="AlphaFoldDB" id="A0A358DU08"/>
<evidence type="ECO:0000256" key="3">
    <source>
        <dbReference type="ARBA" id="ARBA00022475"/>
    </source>
</evidence>
<dbReference type="CDD" id="cd06261">
    <property type="entry name" value="TM_PBP2"/>
    <property type="match status" value="1"/>
</dbReference>
<dbReference type="PANTHER" id="PTHR30151:SF0">
    <property type="entry name" value="ABC TRANSPORTER PERMEASE PROTEIN MJ0413-RELATED"/>
    <property type="match status" value="1"/>
</dbReference>
<feature type="transmembrane region" description="Helical" evidence="7">
    <location>
        <begin position="12"/>
        <end position="32"/>
    </location>
</feature>
<dbReference type="Gene3D" id="1.10.3720.10">
    <property type="entry name" value="MetI-like"/>
    <property type="match status" value="1"/>
</dbReference>
<dbReference type="InterPro" id="IPR000515">
    <property type="entry name" value="MetI-like"/>
</dbReference>
<evidence type="ECO:0000259" key="8">
    <source>
        <dbReference type="PROSITE" id="PS50928"/>
    </source>
</evidence>
<feature type="transmembrane region" description="Helical" evidence="7">
    <location>
        <begin position="83"/>
        <end position="107"/>
    </location>
</feature>
<dbReference type="InterPro" id="IPR035906">
    <property type="entry name" value="MetI-like_sf"/>
</dbReference>
<comment type="caution">
    <text evidence="9">The sequence shown here is derived from an EMBL/GenBank/DDBJ whole genome shotgun (WGS) entry which is preliminary data.</text>
</comment>
<feature type="transmembrane region" description="Helical" evidence="7">
    <location>
        <begin position="199"/>
        <end position="217"/>
    </location>
</feature>
<dbReference type="GO" id="GO:0005886">
    <property type="term" value="C:plasma membrane"/>
    <property type="evidence" value="ECO:0007669"/>
    <property type="project" value="UniProtKB-SubCell"/>
</dbReference>
<keyword evidence="4 7" id="KW-0812">Transmembrane</keyword>
<dbReference type="PANTHER" id="PTHR30151">
    <property type="entry name" value="ALKANE SULFONATE ABC TRANSPORTER-RELATED, MEMBRANE SUBUNIT"/>
    <property type="match status" value="1"/>
</dbReference>
<dbReference type="Pfam" id="PF00528">
    <property type="entry name" value="BPD_transp_1"/>
    <property type="match status" value="1"/>
</dbReference>